<proteinExistence type="predicted"/>
<reference evidence="1" key="2">
    <citation type="journal article" date="2015" name="Data Brief">
        <title>Shoot transcriptome of the giant reed, Arundo donax.</title>
        <authorList>
            <person name="Barrero R.A."/>
            <person name="Guerrero F.D."/>
            <person name="Moolhuijzen P."/>
            <person name="Goolsby J.A."/>
            <person name="Tidwell J."/>
            <person name="Bellgard S.E."/>
            <person name="Bellgard M.I."/>
        </authorList>
    </citation>
    <scope>NUCLEOTIDE SEQUENCE</scope>
    <source>
        <tissue evidence="1">Shoot tissue taken approximately 20 cm above the soil surface</tissue>
    </source>
</reference>
<protein>
    <submittedName>
        <fullName evidence="1">Uncharacterized protein</fullName>
    </submittedName>
</protein>
<evidence type="ECO:0000313" key="1">
    <source>
        <dbReference type="EMBL" id="JAD49068.1"/>
    </source>
</evidence>
<sequence>MLVSLKTSFARVVFLEPPIPLAETILTFC</sequence>
<reference evidence="1" key="1">
    <citation type="submission" date="2014-09" db="EMBL/GenBank/DDBJ databases">
        <authorList>
            <person name="Magalhaes I.L.F."/>
            <person name="Oliveira U."/>
            <person name="Santos F.R."/>
            <person name="Vidigal T.H.D.A."/>
            <person name="Brescovit A.D."/>
            <person name="Santos A.J."/>
        </authorList>
    </citation>
    <scope>NUCLEOTIDE SEQUENCE</scope>
    <source>
        <tissue evidence="1">Shoot tissue taken approximately 20 cm above the soil surface</tissue>
    </source>
</reference>
<organism evidence="1">
    <name type="scientific">Arundo donax</name>
    <name type="common">Giant reed</name>
    <name type="synonym">Donax arundinaceus</name>
    <dbReference type="NCBI Taxonomy" id="35708"/>
    <lineage>
        <taxon>Eukaryota</taxon>
        <taxon>Viridiplantae</taxon>
        <taxon>Streptophyta</taxon>
        <taxon>Embryophyta</taxon>
        <taxon>Tracheophyta</taxon>
        <taxon>Spermatophyta</taxon>
        <taxon>Magnoliopsida</taxon>
        <taxon>Liliopsida</taxon>
        <taxon>Poales</taxon>
        <taxon>Poaceae</taxon>
        <taxon>PACMAD clade</taxon>
        <taxon>Arundinoideae</taxon>
        <taxon>Arundineae</taxon>
        <taxon>Arundo</taxon>
    </lineage>
</organism>
<dbReference type="AlphaFoldDB" id="A0A0A9AGU0"/>
<name>A0A0A9AGU0_ARUDO</name>
<dbReference type="EMBL" id="GBRH01248827">
    <property type="protein sequence ID" value="JAD49068.1"/>
    <property type="molecule type" value="Transcribed_RNA"/>
</dbReference>
<accession>A0A0A9AGU0</accession>